<dbReference type="EMBL" id="WBSO01000005">
    <property type="protein sequence ID" value="KAB8298545.1"/>
    <property type="molecule type" value="Genomic_DNA"/>
</dbReference>
<protein>
    <recommendedName>
        <fullName evidence="2">VanZ-like domain-containing protein</fullName>
    </recommendedName>
</protein>
<organism evidence="3 4">
    <name type="scientific">Bifidobacterium apri</name>
    <dbReference type="NCBI Taxonomy" id="1769423"/>
    <lineage>
        <taxon>Bacteria</taxon>
        <taxon>Bacillati</taxon>
        <taxon>Actinomycetota</taxon>
        <taxon>Actinomycetes</taxon>
        <taxon>Bifidobacteriales</taxon>
        <taxon>Bifidobacteriaceae</taxon>
        <taxon>Bifidobacterium</taxon>
    </lineage>
</organism>
<dbReference type="RefSeq" id="WP_167511048.1">
    <property type="nucleotide sequence ID" value="NZ_JBHLXF010000003.1"/>
</dbReference>
<evidence type="ECO:0000313" key="3">
    <source>
        <dbReference type="EMBL" id="KAB8298545.1"/>
    </source>
</evidence>
<keyword evidence="4" id="KW-1185">Reference proteome</keyword>
<reference evidence="3 4" key="1">
    <citation type="submission" date="2019-09" db="EMBL/GenBank/DDBJ databases">
        <title>Characterization of the phylogenetic diversity of two novel species belonging to the genus Bifidobacterium: Bifidobacterium cebidarum sp. nov. and Bifidobacterium leontopitheci sp. nov.</title>
        <authorList>
            <person name="Lugli G.A."/>
            <person name="Duranti S."/>
            <person name="Milani C."/>
            <person name="Turroni F."/>
            <person name="Ventura M."/>
        </authorList>
    </citation>
    <scope>NUCLEOTIDE SEQUENCE [LARGE SCALE GENOMIC DNA]</scope>
    <source>
        <strain evidence="3 4">DSM 100238</strain>
    </source>
</reference>
<sequence length="234" mass="25493">MMNNKQGIMGCAAARTVKILLSLACGCIAYWVFTAVAWPYLLTMTHGALETNPLLYIASTAVVVLCAIVLCYRDLDIFGIGISRRFGEAQAGAYGVLLIGAVMCKSSGVRGMNWDITAIANEISPISPTLILNVLCFIPAGMMMSKMLCKAPWRHVFVLAALIFVEALQYMLSLGICDINDVLENYSGILCGTIIAAWLRAHVCTLCRINGRYMIRRAESVKTLPLSTSTRNVL</sequence>
<feature type="transmembrane region" description="Helical" evidence="1">
    <location>
        <begin position="53"/>
        <end position="72"/>
    </location>
</feature>
<dbReference type="AlphaFoldDB" id="A0A6A2W1W9"/>
<feature type="transmembrane region" description="Helical" evidence="1">
    <location>
        <begin position="156"/>
        <end position="174"/>
    </location>
</feature>
<dbReference type="Pfam" id="PF04892">
    <property type="entry name" value="VanZ"/>
    <property type="match status" value="1"/>
</dbReference>
<evidence type="ECO:0000259" key="2">
    <source>
        <dbReference type="Pfam" id="PF04892"/>
    </source>
</evidence>
<gene>
    <name evidence="3" type="ORF">DSM100238_1038</name>
</gene>
<dbReference type="Proteomes" id="UP000440041">
    <property type="component" value="Unassembled WGS sequence"/>
</dbReference>
<comment type="caution">
    <text evidence="3">The sequence shown here is derived from an EMBL/GenBank/DDBJ whole genome shotgun (WGS) entry which is preliminary data.</text>
</comment>
<keyword evidence="1" id="KW-0812">Transmembrane</keyword>
<accession>A0A6A2W1W9</accession>
<dbReference type="InterPro" id="IPR006976">
    <property type="entry name" value="VanZ-like"/>
</dbReference>
<evidence type="ECO:0000313" key="4">
    <source>
        <dbReference type="Proteomes" id="UP000440041"/>
    </source>
</evidence>
<proteinExistence type="predicted"/>
<feature type="transmembrane region" description="Helical" evidence="1">
    <location>
        <begin position="20"/>
        <end position="41"/>
    </location>
</feature>
<feature type="transmembrane region" description="Helical" evidence="1">
    <location>
        <begin position="123"/>
        <end position="144"/>
    </location>
</feature>
<feature type="transmembrane region" description="Helical" evidence="1">
    <location>
        <begin position="186"/>
        <end position="207"/>
    </location>
</feature>
<keyword evidence="1" id="KW-0472">Membrane</keyword>
<evidence type="ECO:0000256" key="1">
    <source>
        <dbReference type="SAM" id="Phobius"/>
    </source>
</evidence>
<keyword evidence="1" id="KW-1133">Transmembrane helix</keyword>
<name>A0A6A2W1W9_9BIFI</name>
<feature type="domain" description="VanZ-like" evidence="2">
    <location>
        <begin position="125"/>
        <end position="199"/>
    </location>
</feature>